<keyword evidence="1" id="KW-0812">Transmembrane</keyword>
<evidence type="ECO:0000313" key="3">
    <source>
        <dbReference type="Proteomes" id="UP001157947"/>
    </source>
</evidence>
<keyword evidence="3" id="KW-1185">Reference proteome</keyword>
<organism evidence="2 3">
    <name type="scientific">Venenivibrio stagnispumantis</name>
    <dbReference type="NCBI Taxonomy" id="407998"/>
    <lineage>
        <taxon>Bacteria</taxon>
        <taxon>Pseudomonadati</taxon>
        <taxon>Aquificota</taxon>
        <taxon>Aquificia</taxon>
        <taxon>Aquificales</taxon>
        <taxon>Hydrogenothermaceae</taxon>
        <taxon>Venenivibrio</taxon>
    </lineage>
</organism>
<protein>
    <submittedName>
        <fullName evidence="2">Uncharacterized protein</fullName>
    </submittedName>
</protein>
<accession>A0AA45WIA8</accession>
<keyword evidence="1" id="KW-1133">Transmembrane helix</keyword>
<dbReference type="Proteomes" id="UP001157947">
    <property type="component" value="Unassembled WGS sequence"/>
</dbReference>
<reference evidence="2" key="1">
    <citation type="submission" date="2017-05" db="EMBL/GenBank/DDBJ databases">
        <authorList>
            <person name="Varghese N."/>
            <person name="Submissions S."/>
        </authorList>
    </citation>
    <scope>NUCLEOTIDE SEQUENCE</scope>
    <source>
        <strain evidence="2">DSM 18763</strain>
    </source>
</reference>
<evidence type="ECO:0000256" key="1">
    <source>
        <dbReference type="SAM" id="Phobius"/>
    </source>
</evidence>
<feature type="transmembrane region" description="Helical" evidence="1">
    <location>
        <begin position="32"/>
        <end position="50"/>
    </location>
</feature>
<name>A0AA45WIA8_9AQUI</name>
<evidence type="ECO:0000313" key="2">
    <source>
        <dbReference type="EMBL" id="SMP00308.1"/>
    </source>
</evidence>
<dbReference type="AlphaFoldDB" id="A0AA45WIA8"/>
<feature type="transmembrane region" description="Helical" evidence="1">
    <location>
        <begin position="62"/>
        <end position="90"/>
    </location>
</feature>
<proteinExistence type="predicted"/>
<keyword evidence="1" id="KW-0472">Membrane</keyword>
<sequence>MNYKKLSISLLLEMSAIAFLLMNNLYGIIVFYTFHSLASFILSLVLYPLIPIKFKIRNNKIFFIFFVTLIQIATLLVGYIFFIFIVLWLLRHQEKPEEKFLDKFSYSEIFEFPSVKRQFGESAIIEVLTGKTQKATKLKLVSLLSEFKSKEAIQVIKTLLSEKDDEIRLMSFGIINKIETKINREIKEKLDILEKKLDNLEKAYIYKDLAKLYWELVYLEIADKEIEKFLLEKVKYYIEESKKFGLEDAEIFFLEGRVLLEIYKEKEFLKKIILEQALNKFLEAIKYKYPKEKVYPYIAEIYFYKKEYKRLKEILQEIKDIAKYDFKLYPILEVWE</sequence>
<dbReference type="EMBL" id="FXTX01000001">
    <property type="protein sequence ID" value="SMP00308.1"/>
    <property type="molecule type" value="Genomic_DNA"/>
</dbReference>
<gene>
    <name evidence="2" type="ORF">SAMN06264868_10151</name>
</gene>
<comment type="caution">
    <text evidence="2">The sequence shown here is derived from an EMBL/GenBank/DDBJ whole genome shotgun (WGS) entry which is preliminary data.</text>
</comment>